<dbReference type="EMBL" id="UZAU01000821">
    <property type="status" value="NOT_ANNOTATED_CDS"/>
    <property type="molecule type" value="Genomic_DNA"/>
</dbReference>
<proteinExistence type="predicted"/>
<dbReference type="EnsemblPlants" id="evm.model.10.1510">
    <property type="protein sequence ID" value="cds.evm.model.10.1510"/>
    <property type="gene ID" value="evm.TU.10.1510"/>
</dbReference>
<reference evidence="1" key="1">
    <citation type="submission" date="2021-03" db="UniProtKB">
        <authorList>
            <consortium name="EnsemblPlants"/>
        </authorList>
    </citation>
    <scope>IDENTIFICATION</scope>
</reference>
<dbReference type="AlphaFoldDB" id="A0A803QJZ0"/>
<keyword evidence="2" id="KW-1185">Reference proteome</keyword>
<dbReference type="Gramene" id="evm.model.10.1510">
    <property type="protein sequence ID" value="cds.evm.model.10.1510"/>
    <property type="gene ID" value="evm.TU.10.1510"/>
</dbReference>
<protein>
    <submittedName>
        <fullName evidence="1">Uncharacterized protein</fullName>
    </submittedName>
</protein>
<sequence>MTVWLSHCGSNQLAAADLDVSWVSSNNGDGNNGLSAELLRMMFRKSCLGLGLVRVGRLRLLSQLLLHLLVDLEAVFEELGSNLLLQPVPITITITKERIEMQRN</sequence>
<accession>A0A803QJZ0</accession>
<evidence type="ECO:0000313" key="1">
    <source>
        <dbReference type="EnsemblPlants" id="cds.evm.model.10.1510"/>
    </source>
</evidence>
<dbReference type="Proteomes" id="UP000596661">
    <property type="component" value="Unassembled WGS sequence"/>
</dbReference>
<evidence type="ECO:0000313" key="2">
    <source>
        <dbReference type="Proteomes" id="UP000596661"/>
    </source>
</evidence>
<organism evidence="1 2">
    <name type="scientific">Cannabis sativa</name>
    <name type="common">Hemp</name>
    <name type="synonym">Marijuana</name>
    <dbReference type="NCBI Taxonomy" id="3483"/>
    <lineage>
        <taxon>Eukaryota</taxon>
        <taxon>Viridiplantae</taxon>
        <taxon>Streptophyta</taxon>
        <taxon>Embryophyta</taxon>
        <taxon>Tracheophyta</taxon>
        <taxon>Spermatophyta</taxon>
        <taxon>Magnoliopsida</taxon>
        <taxon>eudicotyledons</taxon>
        <taxon>Gunneridae</taxon>
        <taxon>Pentapetalae</taxon>
        <taxon>rosids</taxon>
        <taxon>fabids</taxon>
        <taxon>Rosales</taxon>
        <taxon>Cannabaceae</taxon>
        <taxon>Cannabis</taxon>
    </lineage>
</organism>
<name>A0A803QJZ0_CANSA</name>